<dbReference type="PANTHER" id="PTHR14969">
    <property type="entry name" value="SPHINGOSINE-1-PHOSPHATE PHOSPHOHYDROLASE"/>
    <property type="match status" value="1"/>
</dbReference>
<dbReference type="InterPro" id="IPR036938">
    <property type="entry name" value="PAP2/HPO_sf"/>
</dbReference>
<dbReference type="AlphaFoldDB" id="A0A2H0YWU3"/>
<name>A0A2H0YWU3_9BACT</name>
<protein>
    <recommendedName>
        <fullName evidence="2">Phosphatidic acid phosphatase type 2/haloperoxidase domain-containing protein</fullName>
    </recommendedName>
</protein>
<dbReference type="EMBL" id="PEXU01000022">
    <property type="protein sequence ID" value="PIS42759.1"/>
    <property type="molecule type" value="Genomic_DNA"/>
</dbReference>
<dbReference type="Gene3D" id="1.20.144.10">
    <property type="entry name" value="Phosphatidic acid phosphatase type 2/haloperoxidase"/>
    <property type="match status" value="2"/>
</dbReference>
<keyword evidence="1" id="KW-0472">Membrane</keyword>
<dbReference type="SMART" id="SM00014">
    <property type="entry name" value="acidPPc"/>
    <property type="match status" value="1"/>
</dbReference>
<feature type="transmembrane region" description="Helical" evidence="1">
    <location>
        <begin position="55"/>
        <end position="75"/>
    </location>
</feature>
<dbReference type="SUPFAM" id="SSF48317">
    <property type="entry name" value="Acid phosphatase/Vanadium-dependent haloperoxidase"/>
    <property type="match status" value="1"/>
</dbReference>
<gene>
    <name evidence="3" type="ORF">COT24_01830</name>
</gene>
<evidence type="ECO:0000313" key="4">
    <source>
        <dbReference type="Proteomes" id="UP000231542"/>
    </source>
</evidence>
<feature type="transmembrane region" description="Helical" evidence="1">
    <location>
        <begin position="101"/>
        <end position="120"/>
    </location>
</feature>
<dbReference type="PANTHER" id="PTHR14969:SF13">
    <property type="entry name" value="AT30094P"/>
    <property type="match status" value="1"/>
</dbReference>
<accession>A0A2H0YWU3</accession>
<dbReference type="Pfam" id="PF01569">
    <property type="entry name" value="PAP2"/>
    <property type="match status" value="1"/>
</dbReference>
<feature type="domain" description="Phosphatidic acid phosphatase type 2/haloperoxidase" evidence="2">
    <location>
        <begin position="57"/>
        <end position="168"/>
    </location>
</feature>
<keyword evidence="1" id="KW-1133">Transmembrane helix</keyword>
<organism evidence="3 4">
    <name type="scientific">Candidatus Kerfeldbacteria bacterium CG08_land_8_20_14_0_20_40_16</name>
    <dbReference type="NCBI Taxonomy" id="2014244"/>
    <lineage>
        <taxon>Bacteria</taxon>
        <taxon>Candidatus Kerfeldiibacteriota</taxon>
    </lineage>
</organism>
<feature type="transmembrane region" description="Helical" evidence="1">
    <location>
        <begin position="153"/>
        <end position="171"/>
    </location>
</feature>
<feature type="transmembrane region" description="Helical" evidence="1">
    <location>
        <begin position="20"/>
        <end position="48"/>
    </location>
</feature>
<dbReference type="GO" id="GO:0042392">
    <property type="term" value="F:sphingosine-1-phosphate phosphatase activity"/>
    <property type="evidence" value="ECO:0007669"/>
    <property type="project" value="TreeGrafter"/>
</dbReference>
<proteinExistence type="predicted"/>
<comment type="caution">
    <text evidence="3">The sequence shown here is derived from an EMBL/GenBank/DDBJ whole genome shotgun (WGS) entry which is preliminary data.</text>
</comment>
<evidence type="ECO:0000256" key="1">
    <source>
        <dbReference type="SAM" id="Phobius"/>
    </source>
</evidence>
<dbReference type="InterPro" id="IPR000326">
    <property type="entry name" value="PAP2/HPO"/>
</dbReference>
<reference evidence="3 4" key="1">
    <citation type="submission" date="2017-09" db="EMBL/GenBank/DDBJ databases">
        <title>Depth-based differentiation of microbial function through sediment-hosted aquifers and enrichment of novel symbionts in the deep terrestrial subsurface.</title>
        <authorList>
            <person name="Probst A.J."/>
            <person name="Ladd B."/>
            <person name="Jarett J.K."/>
            <person name="Geller-Mcgrath D.E."/>
            <person name="Sieber C.M."/>
            <person name="Emerson J.B."/>
            <person name="Anantharaman K."/>
            <person name="Thomas B.C."/>
            <person name="Malmstrom R."/>
            <person name="Stieglmeier M."/>
            <person name="Klingl A."/>
            <person name="Woyke T."/>
            <person name="Ryan C.M."/>
            <person name="Banfield J.F."/>
        </authorList>
    </citation>
    <scope>NUCLEOTIDE SEQUENCE [LARGE SCALE GENOMIC DNA]</scope>
    <source>
        <strain evidence="3">CG08_land_8_20_14_0_20_40_16</strain>
    </source>
</reference>
<dbReference type="Proteomes" id="UP000231542">
    <property type="component" value="Unassembled WGS sequence"/>
</dbReference>
<keyword evidence="1" id="KW-0812">Transmembrane</keyword>
<evidence type="ECO:0000259" key="2">
    <source>
        <dbReference type="SMART" id="SM00014"/>
    </source>
</evidence>
<evidence type="ECO:0000313" key="3">
    <source>
        <dbReference type="EMBL" id="PIS42759.1"/>
    </source>
</evidence>
<sequence length="185" mass="20719">MLLDQILFWGFYNGLPHLPVFNVFFTAISSSAYPSLIWLPLVIGFLLYHHRKRGWILLEAVFAMGIGVVFSEFILKEIFARPRPFEVFSNLSSMDPTATGFSFPSSHAVAALSLATVIALSTKNIKIQALMTSYAILVCYSRIYLGVHFPLDVVAGALLGVLLGWLSSQFLPHFYKSLFRKAGYF</sequence>